<dbReference type="AlphaFoldDB" id="A0A518CIW6"/>
<evidence type="ECO:0000259" key="1">
    <source>
        <dbReference type="Pfam" id="PF04468"/>
    </source>
</evidence>
<protein>
    <recommendedName>
        <fullName evidence="1">PSP1 C-terminal domain-containing protein</fullName>
    </recommendedName>
</protein>
<proteinExistence type="predicted"/>
<evidence type="ECO:0000313" key="2">
    <source>
        <dbReference type="EMBL" id="QDU79175.1"/>
    </source>
</evidence>
<dbReference type="Proteomes" id="UP000317178">
    <property type="component" value="Chromosome"/>
</dbReference>
<dbReference type="KEGG" id="plon:Pla110_08800"/>
<organism evidence="2 3">
    <name type="scientific">Polystyrenella longa</name>
    <dbReference type="NCBI Taxonomy" id="2528007"/>
    <lineage>
        <taxon>Bacteria</taxon>
        <taxon>Pseudomonadati</taxon>
        <taxon>Planctomycetota</taxon>
        <taxon>Planctomycetia</taxon>
        <taxon>Planctomycetales</taxon>
        <taxon>Planctomycetaceae</taxon>
        <taxon>Polystyrenella</taxon>
    </lineage>
</organism>
<accession>A0A518CIW6</accession>
<gene>
    <name evidence="2" type="ORF">Pla110_08800</name>
</gene>
<dbReference type="OrthoDB" id="215261at2"/>
<reference evidence="2 3" key="1">
    <citation type="submission" date="2019-02" db="EMBL/GenBank/DDBJ databases">
        <title>Deep-cultivation of Planctomycetes and their phenomic and genomic characterization uncovers novel biology.</title>
        <authorList>
            <person name="Wiegand S."/>
            <person name="Jogler M."/>
            <person name="Boedeker C."/>
            <person name="Pinto D."/>
            <person name="Vollmers J."/>
            <person name="Rivas-Marin E."/>
            <person name="Kohn T."/>
            <person name="Peeters S.H."/>
            <person name="Heuer A."/>
            <person name="Rast P."/>
            <person name="Oberbeckmann S."/>
            <person name="Bunk B."/>
            <person name="Jeske O."/>
            <person name="Meyerdierks A."/>
            <person name="Storesund J.E."/>
            <person name="Kallscheuer N."/>
            <person name="Luecker S."/>
            <person name="Lage O.M."/>
            <person name="Pohl T."/>
            <person name="Merkel B.J."/>
            <person name="Hornburger P."/>
            <person name="Mueller R.-W."/>
            <person name="Bruemmer F."/>
            <person name="Labrenz M."/>
            <person name="Spormann A.M."/>
            <person name="Op den Camp H."/>
            <person name="Overmann J."/>
            <person name="Amann R."/>
            <person name="Jetten M.S.M."/>
            <person name="Mascher T."/>
            <person name="Medema M.H."/>
            <person name="Devos D.P."/>
            <person name="Kaster A.-K."/>
            <person name="Ovreas L."/>
            <person name="Rohde M."/>
            <person name="Galperin M.Y."/>
            <person name="Jogler C."/>
        </authorList>
    </citation>
    <scope>NUCLEOTIDE SEQUENCE [LARGE SCALE GENOMIC DNA]</scope>
    <source>
        <strain evidence="2 3">Pla110</strain>
    </source>
</reference>
<feature type="domain" description="PSP1 C-terminal" evidence="1">
    <location>
        <begin position="72"/>
        <end position="127"/>
    </location>
</feature>
<dbReference type="RefSeq" id="WP_144993574.1">
    <property type="nucleotide sequence ID" value="NZ_CP036281.1"/>
</dbReference>
<dbReference type="Pfam" id="PF04468">
    <property type="entry name" value="PSP1"/>
    <property type="match status" value="1"/>
</dbReference>
<sequence length="181" mass="19547">MSTASTEVALQVLIRYGTISQVERCTVMTAEAIPRGANVVVQTERGEELAELLQSVPEGQQASEDEAAGTLLLRIATEEEVTQARKLTEKCEEEFPLWQKRIEDWKLQLELIDLERTLDDSLLILYVLNDRGPDCTKLALRVSAEGLGNVKVQPVDADGPVAVTAAVGTGTCSSGGSCGCR</sequence>
<dbReference type="InterPro" id="IPR007557">
    <property type="entry name" value="PSP1_C"/>
</dbReference>
<keyword evidence="3" id="KW-1185">Reference proteome</keyword>
<evidence type="ECO:0000313" key="3">
    <source>
        <dbReference type="Proteomes" id="UP000317178"/>
    </source>
</evidence>
<dbReference type="EMBL" id="CP036281">
    <property type="protein sequence ID" value="QDU79175.1"/>
    <property type="molecule type" value="Genomic_DNA"/>
</dbReference>
<name>A0A518CIW6_9PLAN</name>